<keyword evidence="5 7" id="KW-0808">Transferase</keyword>
<keyword evidence="4 7" id="KW-0698">rRNA processing</keyword>
<comment type="caution">
    <text evidence="7">Lacks conserved residue(s) required for the propagation of feature annotation.</text>
</comment>
<dbReference type="EMBL" id="CP002009">
    <property type="protein sequence ID" value="ADG14041.1"/>
    <property type="molecule type" value="Genomic_DNA"/>
</dbReference>
<keyword evidence="6 7" id="KW-0949">S-adenosyl-L-methionine</keyword>
<evidence type="ECO:0000256" key="4">
    <source>
        <dbReference type="ARBA" id="ARBA00022552"/>
    </source>
</evidence>
<proteinExistence type="inferred from homology"/>
<evidence type="ECO:0000313" key="10">
    <source>
        <dbReference type="EMBL" id="ADG14041.1"/>
    </source>
</evidence>
<evidence type="ECO:0000256" key="6">
    <source>
        <dbReference type="ARBA" id="ARBA00022691"/>
    </source>
</evidence>
<dbReference type="Proteomes" id="UP000002061">
    <property type="component" value="Chromosome"/>
</dbReference>
<organism evidence="10 11">
    <name type="scientific">Methanocaldococcus infernus (strain DSM 11812 / JCM 15783 / ME)</name>
    <dbReference type="NCBI Taxonomy" id="573063"/>
    <lineage>
        <taxon>Archaea</taxon>
        <taxon>Methanobacteriati</taxon>
        <taxon>Methanobacteriota</taxon>
        <taxon>Methanomada group</taxon>
        <taxon>Methanococci</taxon>
        <taxon>Methanococcales</taxon>
        <taxon>Methanocaldococcaceae</taxon>
        <taxon>Methanocaldococcus</taxon>
    </lineage>
</organism>
<dbReference type="NCBIfam" id="NF002621">
    <property type="entry name" value="PRK02287.1"/>
    <property type="match status" value="1"/>
</dbReference>
<keyword evidence="11" id="KW-1185">Reference proteome</keyword>
<evidence type="ECO:0000259" key="8">
    <source>
        <dbReference type="Pfam" id="PF04034"/>
    </source>
</evidence>
<dbReference type="HAMAP" id="MF_01116">
    <property type="entry name" value="TSR3"/>
    <property type="match status" value="1"/>
</dbReference>
<dbReference type="Pfam" id="PF04034">
    <property type="entry name" value="Ribo_biogen_C"/>
    <property type="match status" value="1"/>
</dbReference>
<keyword evidence="3 7" id="KW-0690">Ribosome biogenesis</keyword>
<evidence type="ECO:0000256" key="3">
    <source>
        <dbReference type="ARBA" id="ARBA00022517"/>
    </source>
</evidence>
<feature type="binding site" evidence="7">
    <location>
        <position position="17"/>
    </location>
    <ligand>
        <name>S-adenosyl-L-methionine</name>
        <dbReference type="ChEBI" id="CHEBI:59789"/>
    </ligand>
</feature>
<dbReference type="eggNOG" id="arCOG04733">
    <property type="taxonomic scope" value="Archaea"/>
</dbReference>
<sequence length="174" mass="20128">MKLYIYHANQCHPKKCTSLKMKKLGKAIILNKPNLIPKHSLILNPYSKKALSPEDREIVEKFGITGLDCSWNDAENILKKFRFKNQRALPYLVACNPVNYGKPCLLSTLEAFIAALYITNFKDLAYELTKCFKWAETFIKVNYNLLESYSKAKDSKEVVEIQNKYLEKISLKVK</sequence>
<dbReference type="GO" id="GO:0106388">
    <property type="term" value="F:rRNA small subunit aminocarboxypropyltransferase activity"/>
    <property type="evidence" value="ECO:0007669"/>
    <property type="project" value="UniProtKB-EC"/>
</dbReference>
<dbReference type="STRING" id="573063.Metin_1391"/>
<comment type="similarity">
    <text evidence="7">Belongs to the TDD superfamily. TSR3 family.</text>
</comment>
<feature type="domain" description="16S/18S rRNA aminocarboxypropyltransferase Tsr3 C-terminal" evidence="8">
    <location>
        <begin position="41"/>
        <end position="166"/>
    </location>
</feature>
<dbReference type="PANTHER" id="PTHR20426:SF0">
    <property type="entry name" value="18S RRNA AMINOCARBOXYPROPYLTRANSFERASE"/>
    <property type="match status" value="1"/>
</dbReference>
<dbReference type="InterPro" id="IPR022968">
    <property type="entry name" value="Tsr3-like"/>
</dbReference>
<name>D5VTY8_METIM</name>
<dbReference type="GO" id="GO:0005737">
    <property type="term" value="C:cytoplasm"/>
    <property type="evidence" value="ECO:0007669"/>
    <property type="project" value="UniProtKB-SubCell"/>
</dbReference>
<dbReference type="EC" id="2.5.1.157" evidence="7"/>
<dbReference type="InterPro" id="IPR007209">
    <property type="entry name" value="RNaseL-inhib-like_metal-bd_dom"/>
</dbReference>
<keyword evidence="2 7" id="KW-0963">Cytoplasm</keyword>
<dbReference type="RefSeq" id="WP_013100786.1">
    <property type="nucleotide sequence ID" value="NC_014122.1"/>
</dbReference>
<feature type="binding site" evidence="7">
    <location>
        <position position="108"/>
    </location>
    <ligand>
        <name>S-adenosyl-L-methionine</name>
        <dbReference type="ChEBI" id="CHEBI:59789"/>
    </ligand>
</feature>
<dbReference type="InterPro" id="IPR007177">
    <property type="entry name" value="Tsr3_C"/>
</dbReference>
<accession>D5VTY8</accession>
<protein>
    <recommendedName>
        <fullName evidence="1 7">16S rRNA aminocarboxypropyltransferase</fullName>
        <ecNumber evidence="7">2.5.1.157</ecNumber>
    </recommendedName>
</protein>
<dbReference type="KEGG" id="mif:Metin_1391"/>
<dbReference type="HOGENOM" id="CLU_035060_4_2_2"/>
<comment type="function">
    <text evidence="7">Aminocarboxypropyltransferase that catalyzes the aminocarboxypropyl transfer on pseudouridine corresponding to position 914 in M.jannaschii 16S rRNA. It constitutes the last step in biosynthesis of the hypermodified N1-methyl-N3-(3-amino-3-carboxypropyl) pseudouridine (m1acp3-Psi).</text>
</comment>
<comment type="subcellular location">
    <subcellularLocation>
        <location evidence="7">Cytoplasm</location>
    </subcellularLocation>
</comment>
<dbReference type="GO" id="GO:0000455">
    <property type="term" value="P:enzyme-directed rRNA pseudouridine synthesis"/>
    <property type="evidence" value="ECO:0007669"/>
    <property type="project" value="UniProtKB-UniRule"/>
</dbReference>
<evidence type="ECO:0000259" key="9">
    <source>
        <dbReference type="Pfam" id="PF04068"/>
    </source>
</evidence>
<dbReference type="GO" id="GO:1904047">
    <property type="term" value="F:S-adenosyl-L-methionine binding"/>
    <property type="evidence" value="ECO:0007669"/>
    <property type="project" value="UniProtKB-UniRule"/>
</dbReference>
<dbReference type="GeneID" id="9132424"/>
<evidence type="ECO:0000256" key="5">
    <source>
        <dbReference type="ARBA" id="ARBA00022679"/>
    </source>
</evidence>
<comment type="catalytic activity">
    <reaction evidence="7">
        <text>an N(1)-methylpseudouridine in rRNA + S-adenosyl-L-methionine = N(1)-methyl-N(3)-[(3S)-3-amino-3-carboxypropyl]pseudouridine in rRNA + S-methyl-5'-thioadenosine + H(+)</text>
        <dbReference type="Rhea" id="RHEA:63296"/>
        <dbReference type="Rhea" id="RHEA-COMP:11634"/>
        <dbReference type="Rhea" id="RHEA-COMP:16310"/>
        <dbReference type="ChEBI" id="CHEBI:15378"/>
        <dbReference type="ChEBI" id="CHEBI:17509"/>
        <dbReference type="ChEBI" id="CHEBI:59789"/>
        <dbReference type="ChEBI" id="CHEBI:74890"/>
        <dbReference type="ChEBI" id="CHEBI:146234"/>
        <dbReference type="EC" id="2.5.1.157"/>
    </reaction>
</comment>
<evidence type="ECO:0000256" key="1">
    <source>
        <dbReference type="ARBA" id="ARBA00014114"/>
    </source>
</evidence>
<evidence type="ECO:0000256" key="7">
    <source>
        <dbReference type="HAMAP-Rule" id="MF_01116"/>
    </source>
</evidence>
<evidence type="ECO:0000313" key="11">
    <source>
        <dbReference type="Proteomes" id="UP000002061"/>
    </source>
</evidence>
<reference evidence="10" key="1">
    <citation type="submission" date="2010-04" db="EMBL/GenBank/DDBJ databases">
        <title>Complete sequence of Methanocaldococcus infernus ME.</title>
        <authorList>
            <consortium name="US DOE Joint Genome Institute"/>
            <person name="Lucas S."/>
            <person name="Copeland A."/>
            <person name="Lapidus A."/>
            <person name="Cheng J.-F."/>
            <person name="Bruce D."/>
            <person name="Goodwin L."/>
            <person name="Pitluck S."/>
            <person name="Munk A.C."/>
            <person name="Detter J.C."/>
            <person name="Han C."/>
            <person name="Tapia R."/>
            <person name="Land M."/>
            <person name="Hauser L."/>
            <person name="Kyrpides N."/>
            <person name="Mikhailova N."/>
            <person name="Sieprawska-Lupa M."/>
            <person name="Whitman W.B."/>
            <person name="Woyke T."/>
        </authorList>
    </citation>
    <scope>NUCLEOTIDE SEQUENCE [LARGE SCALE GENOMIC DNA]</scope>
    <source>
        <strain evidence="10">ME</strain>
    </source>
</reference>
<gene>
    <name evidence="10" type="ordered locus">Metin_1391</name>
</gene>
<dbReference type="AlphaFoldDB" id="D5VTY8"/>
<feature type="domain" description="RNase L inhibitor RLI-like possible metal-binding" evidence="9">
    <location>
        <begin position="1"/>
        <end position="30"/>
    </location>
</feature>
<dbReference type="Pfam" id="PF04068">
    <property type="entry name" value="Fer4_RLI"/>
    <property type="match status" value="1"/>
</dbReference>
<dbReference type="OrthoDB" id="7441at2157"/>
<evidence type="ECO:0000256" key="2">
    <source>
        <dbReference type="ARBA" id="ARBA00022490"/>
    </source>
</evidence>
<dbReference type="PANTHER" id="PTHR20426">
    <property type="entry name" value="RIBOSOME BIOGENESIS PROTEIN TSR3 HOMOLOG"/>
    <property type="match status" value="1"/>
</dbReference>
<feature type="binding site" evidence="7">
    <location>
        <position position="89"/>
    </location>
    <ligand>
        <name>S-adenosyl-L-methionine</name>
        <dbReference type="ChEBI" id="CHEBI:59789"/>
    </ligand>
</feature>
<feature type="binding site" evidence="7">
    <location>
        <position position="67"/>
    </location>
    <ligand>
        <name>S-adenosyl-L-methionine</name>
        <dbReference type="ChEBI" id="CHEBI:59789"/>
    </ligand>
</feature>